<keyword evidence="4" id="KW-1185">Reference proteome</keyword>
<dbReference type="STRING" id="280093.SAMN05443373_105170"/>
<dbReference type="EMBL" id="FQWO01000005">
    <property type="protein sequence ID" value="SHG94750.1"/>
    <property type="molecule type" value="Genomic_DNA"/>
</dbReference>
<dbReference type="OrthoDB" id="1231908at2"/>
<evidence type="ECO:0000313" key="4">
    <source>
        <dbReference type="Proteomes" id="UP000237771"/>
    </source>
</evidence>
<dbReference type="Proteomes" id="UP000237771">
    <property type="component" value="Unassembled WGS sequence"/>
</dbReference>
<proteinExistence type="predicted"/>
<dbReference type="AlphaFoldDB" id="A0A1M5NYY4"/>
<protein>
    <submittedName>
        <fullName evidence="2">Uncharacterized protein</fullName>
    </submittedName>
</protein>
<evidence type="ECO:0000313" key="3">
    <source>
        <dbReference type="Proteomes" id="UP000184384"/>
    </source>
</evidence>
<gene>
    <name evidence="1" type="ORF">BC624_105170</name>
    <name evidence="2" type="ORF">SAMN05443373_105170</name>
</gene>
<reference evidence="1 4" key="3">
    <citation type="submission" date="2018-03" db="EMBL/GenBank/DDBJ databases">
        <title>Genomic Encyclopedia of Archaeal and Bacterial Type Strains, Phase II (KMG-II): from individual species to whole genera.</title>
        <authorList>
            <person name="Goeker M."/>
        </authorList>
    </citation>
    <scope>NUCLEOTIDE SEQUENCE [LARGE SCALE GENOMIC DNA]</scope>
    <source>
        <strain evidence="1 4">DSM 17797</strain>
    </source>
</reference>
<dbReference type="RefSeq" id="WP_072943205.1">
    <property type="nucleotide sequence ID" value="NZ_FQWO01000005.1"/>
</dbReference>
<evidence type="ECO:0000313" key="1">
    <source>
        <dbReference type="EMBL" id="PRZ23448.1"/>
    </source>
</evidence>
<name>A0A1M5NYY4_9FLAO</name>
<sequence>MKTLEKLKFPKLENEYLENILRQLINQHNIIQLFFTKQPSPLFSNLIIHIDKNSDTEKLQQQKWLKKVRNRYQIDVIFIYSGRLHHRFSLGHPFMECYCRPSALIYQNPTALNPLIITRDWKQYKKKFHVFEERFYHDHDLHKLHVQNLISEDCSNSVFTSYARWIEYDLEYLEELYVVNTFNSLPLDERINNLIAYVPEIQKYFVRSSPDKYVLTDLFIKAKEIAADDDDIYKNEMYQAVRITEQNLFRLIEERFDELKKQIKKGLFDKQQLACQTDEKPAATILDVAVETIVKLVAVEQIYLFHQTTYAEKTTYYLMLIGIGGTNEKLRLITHFLKSKTTDNHEVVMISHSRKWIQENLYQFQSFFSDIIQADRLIYSSSPYHPVLHWQFPHNPYHADLYFYYQPTKDVALQFFNIANNPEQNYQGLDYLFSEFFLSFCRTYIFVKTYYLPNNLTSQALWQLCIYADPDIRKYNYLLEQFWTDCFPYLNKHRLLDHKLSKLNKEKVDQMSIMVKKLMTELDSLVIEGGLLNYEQD</sequence>
<evidence type="ECO:0000313" key="2">
    <source>
        <dbReference type="EMBL" id="SHG94750.1"/>
    </source>
</evidence>
<dbReference type="EMBL" id="PVUB01000005">
    <property type="protein sequence ID" value="PRZ23448.1"/>
    <property type="molecule type" value="Genomic_DNA"/>
</dbReference>
<accession>A0A1M5NYY4</accession>
<reference evidence="2" key="1">
    <citation type="submission" date="2016-11" db="EMBL/GenBank/DDBJ databases">
        <authorList>
            <person name="Jaros S."/>
            <person name="Januszkiewicz K."/>
            <person name="Wedrychowicz H."/>
        </authorList>
    </citation>
    <scope>NUCLEOTIDE SEQUENCE [LARGE SCALE GENOMIC DNA]</scope>
    <source>
        <strain evidence="2">DSM 19729</strain>
    </source>
</reference>
<reference evidence="3" key="2">
    <citation type="submission" date="2016-11" db="EMBL/GenBank/DDBJ databases">
        <authorList>
            <person name="Varghese N."/>
            <person name="Submissions S."/>
        </authorList>
    </citation>
    <scope>NUCLEOTIDE SEQUENCE [LARGE SCALE GENOMIC DNA]</scope>
    <source>
        <strain evidence="3">DSM 19729</strain>
    </source>
</reference>
<organism evidence="2 3">
    <name type="scientific">Flavobacterium granuli</name>
    <dbReference type="NCBI Taxonomy" id="280093"/>
    <lineage>
        <taxon>Bacteria</taxon>
        <taxon>Pseudomonadati</taxon>
        <taxon>Bacteroidota</taxon>
        <taxon>Flavobacteriia</taxon>
        <taxon>Flavobacteriales</taxon>
        <taxon>Flavobacteriaceae</taxon>
        <taxon>Flavobacterium</taxon>
    </lineage>
</organism>
<dbReference type="Proteomes" id="UP000184384">
    <property type="component" value="Unassembled WGS sequence"/>
</dbReference>